<dbReference type="Pfam" id="PF00534">
    <property type="entry name" value="Glycos_transf_1"/>
    <property type="match status" value="1"/>
</dbReference>
<keyword evidence="4" id="KW-1185">Reference proteome</keyword>
<dbReference type="Gene3D" id="3.40.50.2000">
    <property type="entry name" value="Glycogen Phosphorylase B"/>
    <property type="match status" value="2"/>
</dbReference>
<feature type="domain" description="Glycosyltransferase subfamily 4-like N-terminal" evidence="2">
    <location>
        <begin position="41"/>
        <end position="148"/>
    </location>
</feature>
<dbReference type="InterPro" id="IPR001296">
    <property type="entry name" value="Glyco_trans_1"/>
</dbReference>
<sequence length="378" mass="42244">MSSRKDFTNLYKKTFLESEPKQLMKIAQVAPLWEQVPPPNYGGIELVVSRLTDELVRRGHEVTLFASGDSQTLARLAAIYPRALRLDSDVKEYAVYEMLELSQAYQQAAEFDIIHSHVGIAALALASLVSTPSVHTLHGNFTKDNINVYSHHQKQAYVSISNAQRQINLNYIATVYNGIQLTDYPFIAQPKEPPYLAFLGRFSPEKGPHQAIAIAKQTGWRLKMAGKVDVADSKFFEQEIAPQIDGQQIEYLGEINHTAKAELLGNAAITLFPISWQEPFGLVMIESMATGTPVIAINLGSVPEVIVQGQTGFICQNYEEMAAMIPAALKLNRHTCREHVKNKFSVTQMVDGYEAVYKQIIKNRINLNGYIHAAKVRQ</sequence>
<dbReference type="CDD" id="cd03802">
    <property type="entry name" value="GT4_AviGT4-like"/>
    <property type="match status" value="1"/>
</dbReference>
<dbReference type="PANTHER" id="PTHR45947:SF13">
    <property type="entry name" value="TRANSFERASE"/>
    <property type="match status" value="1"/>
</dbReference>
<dbReference type="InterPro" id="IPR028098">
    <property type="entry name" value="Glyco_trans_4-like_N"/>
</dbReference>
<name>A0A2H6LB78_9NOSO</name>
<comment type="caution">
    <text evidence="3">The sequence shown here is derived from an EMBL/GenBank/DDBJ whole genome shotgun (WGS) entry which is preliminary data.</text>
</comment>
<evidence type="ECO:0000313" key="3">
    <source>
        <dbReference type="EMBL" id="GBE90479.1"/>
    </source>
</evidence>
<protein>
    <submittedName>
        <fullName evidence="3">Group 1 glycosyl transferase</fullName>
    </submittedName>
</protein>
<dbReference type="PANTHER" id="PTHR45947">
    <property type="entry name" value="SULFOQUINOVOSYL TRANSFERASE SQD2"/>
    <property type="match status" value="1"/>
</dbReference>
<reference evidence="4" key="1">
    <citation type="journal article" date="2018" name="Genome Announc.">
        <title>Draft Genome Sequence of the Nitrogen-Fixing and Hormogonia-Inducing Cyanobacterium Nostoc cycadae Strain WK-1, Isolated from the Coralloid Roots of Cycas revoluta.</title>
        <authorList>
            <person name="Kanesaki Y."/>
            <person name="Hirose M."/>
            <person name="Hirose Y."/>
            <person name="Fujisawa T."/>
            <person name="Nakamura Y."/>
            <person name="Watanabe S."/>
            <person name="Matsunaga S."/>
            <person name="Uchida H."/>
            <person name="Murakami A."/>
        </authorList>
    </citation>
    <scope>NUCLEOTIDE SEQUENCE [LARGE SCALE GENOMIC DNA]</scope>
    <source>
        <strain evidence="4">WK-1</strain>
    </source>
</reference>
<dbReference type="Proteomes" id="UP000236527">
    <property type="component" value="Unassembled WGS sequence"/>
</dbReference>
<evidence type="ECO:0000259" key="1">
    <source>
        <dbReference type="Pfam" id="PF00534"/>
    </source>
</evidence>
<dbReference type="GO" id="GO:0016757">
    <property type="term" value="F:glycosyltransferase activity"/>
    <property type="evidence" value="ECO:0007669"/>
    <property type="project" value="InterPro"/>
</dbReference>
<dbReference type="InterPro" id="IPR050194">
    <property type="entry name" value="Glycosyltransferase_grp1"/>
</dbReference>
<keyword evidence="3" id="KW-0808">Transferase</keyword>
<evidence type="ECO:0000259" key="2">
    <source>
        <dbReference type="Pfam" id="PF13439"/>
    </source>
</evidence>
<dbReference type="SUPFAM" id="SSF53756">
    <property type="entry name" value="UDP-Glycosyltransferase/glycogen phosphorylase"/>
    <property type="match status" value="1"/>
</dbReference>
<feature type="domain" description="Glycosyl transferase family 1" evidence="1">
    <location>
        <begin position="188"/>
        <end position="332"/>
    </location>
</feature>
<proteinExistence type="predicted"/>
<accession>A0A2H6LB78</accession>
<evidence type="ECO:0000313" key="4">
    <source>
        <dbReference type="Proteomes" id="UP000236527"/>
    </source>
</evidence>
<dbReference type="AlphaFoldDB" id="A0A2H6LB78"/>
<dbReference type="Pfam" id="PF13439">
    <property type="entry name" value="Glyco_transf_4"/>
    <property type="match status" value="1"/>
</dbReference>
<gene>
    <name evidence="3" type="ORF">NCWK1_0195</name>
</gene>
<organism evidence="3 4">
    <name type="scientific">Nostoc cycadae WK-1</name>
    <dbReference type="NCBI Taxonomy" id="1861711"/>
    <lineage>
        <taxon>Bacteria</taxon>
        <taxon>Bacillati</taxon>
        <taxon>Cyanobacteriota</taxon>
        <taxon>Cyanophyceae</taxon>
        <taxon>Nostocales</taxon>
        <taxon>Nostocaceae</taxon>
        <taxon>Nostoc</taxon>
    </lineage>
</organism>
<dbReference type="EMBL" id="BDGE01000003">
    <property type="protein sequence ID" value="GBE90479.1"/>
    <property type="molecule type" value="Genomic_DNA"/>
</dbReference>